<organism evidence="1 2">
    <name type="scientific">Rhizorhabdus histidinilytica</name>
    <dbReference type="NCBI Taxonomy" id="439228"/>
    <lineage>
        <taxon>Bacteria</taxon>
        <taxon>Pseudomonadati</taxon>
        <taxon>Pseudomonadota</taxon>
        <taxon>Alphaproteobacteria</taxon>
        <taxon>Sphingomonadales</taxon>
        <taxon>Sphingomonadaceae</taxon>
        <taxon>Rhizorhabdus</taxon>
    </lineage>
</organism>
<gene>
    <name evidence="1" type="ORF">SAMN06295920_102538</name>
</gene>
<evidence type="ECO:0000313" key="2">
    <source>
        <dbReference type="Proteomes" id="UP000189818"/>
    </source>
</evidence>
<proteinExistence type="predicted"/>
<dbReference type="EMBL" id="FUYM01000002">
    <property type="protein sequence ID" value="SKB43030.1"/>
    <property type="molecule type" value="Genomic_DNA"/>
</dbReference>
<reference evidence="2" key="1">
    <citation type="submission" date="2017-02" db="EMBL/GenBank/DDBJ databases">
        <authorList>
            <person name="Varghese N."/>
            <person name="Submissions S."/>
        </authorList>
    </citation>
    <scope>NUCLEOTIDE SEQUENCE [LARGE SCALE GENOMIC DNA]</scope>
    <source>
        <strain evidence="2">UM2</strain>
    </source>
</reference>
<protein>
    <submittedName>
        <fullName evidence="1">Uncharacterized protein</fullName>
    </submittedName>
</protein>
<keyword evidence="2" id="KW-1185">Reference proteome</keyword>
<dbReference type="Proteomes" id="UP000189818">
    <property type="component" value="Unassembled WGS sequence"/>
</dbReference>
<sequence>MHDLLVEQAAPDTTLPTYDRQAISRTPDGKEEITGPRRKPGRVFNIQVRAVCERCNNGWMNRREGQVRPFLESMIKGNQVTLSAADLEALAQWCAQKFIVMEHSTLGTSLTPKADRVALRDNGTIPPYFRIYVGNHVSRSRSAGRRHSHTVARSTAGPIPPLDGTDRNIQTISLIVGRLFLHLNAARSSEIQIEDWVIIPAVWSRCRIWPNPNVGLSWPRRPLLDNQGLGLLSHVLDDIIETNITRWIPFPN</sequence>
<name>A0A1T5B7T5_9SPHN</name>
<evidence type="ECO:0000313" key="1">
    <source>
        <dbReference type="EMBL" id="SKB43030.1"/>
    </source>
</evidence>
<accession>A0A1T5B7T5</accession>
<dbReference type="AlphaFoldDB" id="A0A1T5B7T5"/>